<name>F6ITE9_LACPE</name>
<gene>
    <name evidence="1" type="ORF">LPE_00842</name>
</gene>
<proteinExistence type="predicted"/>
<dbReference type="EMBL" id="FR871773">
    <property type="protein sequence ID" value="CCB81830.1"/>
    <property type="molecule type" value="Genomic_DNA"/>
</dbReference>
<protein>
    <submittedName>
        <fullName evidence="1">Uncharacterized protein</fullName>
    </submittedName>
</protein>
<organism evidence="1">
    <name type="scientific">Lactiplantibacillus pentosus MP-10</name>
    <dbReference type="NCBI Taxonomy" id="1028490"/>
    <lineage>
        <taxon>Bacteria</taxon>
        <taxon>Bacillati</taxon>
        <taxon>Bacillota</taxon>
        <taxon>Bacilli</taxon>
        <taxon>Lactobacillales</taxon>
        <taxon>Lactobacillaceae</taxon>
        <taxon>Lactiplantibacillus</taxon>
    </lineage>
</organism>
<dbReference type="AlphaFoldDB" id="F6ITE9"/>
<reference evidence="1" key="1">
    <citation type="journal article" date="2011" name="J. Bacteriol.">
        <title>Annotated genome sequence of Lactobacillus pentosus MP-10, which has probiotic potential, from naturally fermented Alorena green table olives.</title>
        <authorList>
            <person name="Abriouel H."/>
            <person name="Benomar N."/>
            <person name="Perez Pulido R."/>
            <person name="Canamero M.M."/>
            <person name="Galvez A."/>
        </authorList>
    </citation>
    <scope>NUCLEOTIDE SEQUENCE</scope>
    <source>
        <strain evidence="1">MP-10</strain>
    </source>
</reference>
<sequence>MKRMSDMNDDWITVFPADYNNSYHLILKRGTAHFAYYYFKVDKLDQRVIFYDDVERSGISIKTQITRTFMRALVKAIDWHPVGNSIIIEIYPVKRAATKATRLSCDI</sequence>
<accession>F6ITE9</accession>
<evidence type="ECO:0000313" key="1">
    <source>
        <dbReference type="EMBL" id="CCB81830.1"/>
    </source>
</evidence>